<evidence type="ECO:0000313" key="1">
    <source>
        <dbReference type="EMBL" id="KAI0047720.1"/>
    </source>
</evidence>
<evidence type="ECO:0000313" key="2">
    <source>
        <dbReference type="Proteomes" id="UP000814033"/>
    </source>
</evidence>
<accession>A0ACB8RUJ7</accession>
<sequence>MRPCVHSSRAGTTRWIIGHADISYRPPAANPVTIYNLCTSQTHLGPVFPARCCLKSLIETSSAHNTWRKGLIMLCNACPPRCTIWERACCEVAAFILRRYTARFKGEAQHDGHQTFSLA</sequence>
<organism evidence="1 2">
    <name type="scientific">Auriscalpium vulgare</name>
    <dbReference type="NCBI Taxonomy" id="40419"/>
    <lineage>
        <taxon>Eukaryota</taxon>
        <taxon>Fungi</taxon>
        <taxon>Dikarya</taxon>
        <taxon>Basidiomycota</taxon>
        <taxon>Agaricomycotina</taxon>
        <taxon>Agaricomycetes</taxon>
        <taxon>Russulales</taxon>
        <taxon>Auriscalpiaceae</taxon>
        <taxon>Auriscalpium</taxon>
    </lineage>
</organism>
<reference evidence="1" key="2">
    <citation type="journal article" date="2022" name="New Phytol.">
        <title>Evolutionary transition to the ectomycorrhizal habit in the genomes of a hyperdiverse lineage of mushroom-forming fungi.</title>
        <authorList>
            <person name="Looney B."/>
            <person name="Miyauchi S."/>
            <person name="Morin E."/>
            <person name="Drula E."/>
            <person name="Courty P.E."/>
            <person name="Kohler A."/>
            <person name="Kuo A."/>
            <person name="LaButti K."/>
            <person name="Pangilinan J."/>
            <person name="Lipzen A."/>
            <person name="Riley R."/>
            <person name="Andreopoulos W."/>
            <person name="He G."/>
            <person name="Johnson J."/>
            <person name="Nolan M."/>
            <person name="Tritt A."/>
            <person name="Barry K.W."/>
            <person name="Grigoriev I.V."/>
            <person name="Nagy L.G."/>
            <person name="Hibbett D."/>
            <person name="Henrissat B."/>
            <person name="Matheny P.B."/>
            <person name="Labbe J."/>
            <person name="Martin F.M."/>
        </authorList>
    </citation>
    <scope>NUCLEOTIDE SEQUENCE</scope>
    <source>
        <strain evidence="1">FP105234-sp</strain>
    </source>
</reference>
<comment type="caution">
    <text evidence="1">The sequence shown here is derived from an EMBL/GenBank/DDBJ whole genome shotgun (WGS) entry which is preliminary data.</text>
</comment>
<keyword evidence="2" id="KW-1185">Reference proteome</keyword>
<proteinExistence type="predicted"/>
<protein>
    <submittedName>
        <fullName evidence="1">Uncharacterized protein</fullName>
    </submittedName>
</protein>
<name>A0ACB8RUJ7_9AGAM</name>
<gene>
    <name evidence="1" type="ORF">FA95DRAFT_1198324</name>
</gene>
<reference evidence="1" key="1">
    <citation type="submission" date="2021-02" db="EMBL/GenBank/DDBJ databases">
        <authorList>
            <consortium name="DOE Joint Genome Institute"/>
            <person name="Ahrendt S."/>
            <person name="Looney B.P."/>
            <person name="Miyauchi S."/>
            <person name="Morin E."/>
            <person name="Drula E."/>
            <person name="Courty P.E."/>
            <person name="Chicoki N."/>
            <person name="Fauchery L."/>
            <person name="Kohler A."/>
            <person name="Kuo A."/>
            <person name="Labutti K."/>
            <person name="Pangilinan J."/>
            <person name="Lipzen A."/>
            <person name="Riley R."/>
            <person name="Andreopoulos W."/>
            <person name="He G."/>
            <person name="Johnson J."/>
            <person name="Barry K.W."/>
            <person name="Grigoriev I.V."/>
            <person name="Nagy L."/>
            <person name="Hibbett D."/>
            <person name="Henrissat B."/>
            <person name="Matheny P.B."/>
            <person name="Labbe J."/>
            <person name="Martin F."/>
        </authorList>
    </citation>
    <scope>NUCLEOTIDE SEQUENCE</scope>
    <source>
        <strain evidence="1">FP105234-sp</strain>
    </source>
</reference>
<dbReference type="EMBL" id="MU275899">
    <property type="protein sequence ID" value="KAI0047720.1"/>
    <property type="molecule type" value="Genomic_DNA"/>
</dbReference>
<dbReference type="Proteomes" id="UP000814033">
    <property type="component" value="Unassembled WGS sequence"/>
</dbReference>